<keyword evidence="2" id="KW-1185">Reference proteome</keyword>
<dbReference type="EMBL" id="CP011097">
    <property type="protein sequence ID" value="AJZ75198.1"/>
    <property type="molecule type" value="Genomic_DNA"/>
</dbReference>
<dbReference type="RefSeq" id="WP_048187679.1">
    <property type="nucleotide sequence ID" value="NZ_CP011097.1"/>
</dbReference>
<dbReference type="OrthoDB" id="7569at2157"/>
<evidence type="ECO:0000313" key="1">
    <source>
        <dbReference type="EMBL" id="AJZ75198.1"/>
    </source>
</evidence>
<organism evidence="1 2">
    <name type="scientific">Candidatus Nitrosotenuis cloacae</name>
    <dbReference type="NCBI Taxonomy" id="1603555"/>
    <lineage>
        <taxon>Archaea</taxon>
        <taxon>Nitrososphaerota</taxon>
        <taxon>Candidatus Nitrosotenuis</taxon>
    </lineage>
</organism>
<sequence>MQDPLVSSWGAQDRFQAHFIVKIETSNQNKYVAKTILKTSGHFNGKKIESISWNGGLLAEVLNQDSALNELIAKQSIKDASIFVDPSNNGIRIYSKWKNSHEFKITKDLFAIYDQIAAHIKKI</sequence>
<dbReference type="STRING" id="1603555.SU86_001010"/>
<dbReference type="KEGG" id="tah:SU86_001010"/>
<evidence type="ECO:0000313" key="2">
    <source>
        <dbReference type="Proteomes" id="UP000266745"/>
    </source>
</evidence>
<accession>A0A3G1AZ75</accession>
<dbReference type="Proteomes" id="UP000266745">
    <property type="component" value="Chromosome"/>
</dbReference>
<reference evidence="1 2" key="1">
    <citation type="journal article" date="2016" name="Sci. Rep.">
        <title>A novel ammonia-oxidizing archaeon from wastewater treatment plant: Its enrichment, physiological and genomic characteristics.</title>
        <authorList>
            <person name="Li Y."/>
            <person name="Ding K."/>
            <person name="Wen X."/>
            <person name="Zhang B."/>
            <person name="Shen B."/>
            <person name="Yang Y."/>
        </authorList>
    </citation>
    <scope>NUCLEOTIDE SEQUENCE [LARGE SCALE GENOMIC DNA]</scope>
    <source>
        <strain evidence="1 2">SAT1</strain>
    </source>
</reference>
<gene>
    <name evidence="1" type="ORF">SU86_001010</name>
</gene>
<name>A0A3G1AZ75_9ARCH</name>
<dbReference type="AlphaFoldDB" id="A0A3G1AZ75"/>
<proteinExistence type="predicted"/>
<dbReference type="GeneID" id="24874957"/>
<protein>
    <submittedName>
        <fullName evidence="1">Uncharacterized protein</fullName>
    </submittedName>
</protein>